<dbReference type="InParanoid" id="A0A0C9ZTN0"/>
<dbReference type="Gene3D" id="2.130.10.10">
    <property type="entry name" value="YVTN repeat-like/Quinoprotein amine dehydrogenase"/>
    <property type="match status" value="1"/>
</dbReference>
<protein>
    <submittedName>
        <fullName evidence="2">Uncharacterized protein</fullName>
    </submittedName>
</protein>
<proteinExistence type="predicted"/>
<dbReference type="InterPro" id="IPR036322">
    <property type="entry name" value="WD40_repeat_dom_sf"/>
</dbReference>
<evidence type="ECO:0000256" key="1">
    <source>
        <dbReference type="PROSITE-ProRule" id="PRU00221"/>
    </source>
</evidence>
<dbReference type="AlphaFoldDB" id="A0A0C9ZTN0"/>
<accession>A0A0C9ZTN0</accession>
<feature type="repeat" description="WD" evidence="1">
    <location>
        <begin position="1"/>
        <end position="32"/>
    </location>
</feature>
<keyword evidence="1" id="KW-0853">WD repeat</keyword>
<feature type="non-terminal residue" evidence="2">
    <location>
        <position position="1"/>
    </location>
</feature>
<gene>
    <name evidence="2" type="ORF">CY34DRAFT_34221</name>
</gene>
<feature type="non-terminal residue" evidence="2">
    <location>
        <position position="71"/>
    </location>
</feature>
<dbReference type="SUPFAM" id="SSF50978">
    <property type="entry name" value="WD40 repeat-like"/>
    <property type="match status" value="1"/>
</dbReference>
<dbReference type="Pfam" id="PF00400">
    <property type="entry name" value="WD40"/>
    <property type="match status" value="1"/>
</dbReference>
<dbReference type="Proteomes" id="UP000054485">
    <property type="component" value="Unassembled WGS sequence"/>
</dbReference>
<dbReference type="HOGENOM" id="CLU_2887360_0_0_1"/>
<name>A0A0C9ZTN0_9AGAM</name>
<sequence length="71" mass="8097">VPFSRCGQQTISGSWDKTARQWDLKAGKDIEEARGVYERRVWAVAVSRNDRWIATDGDRGERRACEVETGI</sequence>
<keyword evidence="3" id="KW-1185">Reference proteome</keyword>
<dbReference type="PROSITE" id="PS50082">
    <property type="entry name" value="WD_REPEATS_2"/>
    <property type="match status" value="1"/>
</dbReference>
<dbReference type="OrthoDB" id="2687788at2759"/>
<dbReference type="EMBL" id="KN836148">
    <property type="protein sequence ID" value="KIK32686.1"/>
    <property type="molecule type" value="Genomic_DNA"/>
</dbReference>
<reference evidence="2 3" key="1">
    <citation type="submission" date="2014-04" db="EMBL/GenBank/DDBJ databases">
        <authorList>
            <consortium name="DOE Joint Genome Institute"/>
            <person name="Kuo A."/>
            <person name="Ruytinx J."/>
            <person name="Rineau F."/>
            <person name="Colpaert J."/>
            <person name="Kohler A."/>
            <person name="Nagy L.G."/>
            <person name="Floudas D."/>
            <person name="Copeland A."/>
            <person name="Barry K.W."/>
            <person name="Cichocki N."/>
            <person name="Veneault-Fourrey C."/>
            <person name="LaButti K."/>
            <person name="Lindquist E.A."/>
            <person name="Lipzen A."/>
            <person name="Lundell T."/>
            <person name="Morin E."/>
            <person name="Murat C."/>
            <person name="Sun H."/>
            <person name="Tunlid A."/>
            <person name="Henrissat B."/>
            <person name="Grigoriev I.V."/>
            <person name="Hibbett D.S."/>
            <person name="Martin F."/>
            <person name="Nordberg H.P."/>
            <person name="Cantor M.N."/>
            <person name="Hua S.X."/>
        </authorList>
    </citation>
    <scope>NUCLEOTIDE SEQUENCE [LARGE SCALE GENOMIC DNA]</scope>
    <source>
        <strain evidence="2 3">UH-Slu-Lm8-n1</strain>
    </source>
</reference>
<dbReference type="InterPro" id="IPR015943">
    <property type="entry name" value="WD40/YVTN_repeat-like_dom_sf"/>
</dbReference>
<evidence type="ECO:0000313" key="3">
    <source>
        <dbReference type="Proteomes" id="UP000054485"/>
    </source>
</evidence>
<dbReference type="InterPro" id="IPR001680">
    <property type="entry name" value="WD40_rpt"/>
</dbReference>
<reference evidence="3" key="2">
    <citation type="submission" date="2015-01" db="EMBL/GenBank/DDBJ databases">
        <title>Evolutionary Origins and Diversification of the Mycorrhizal Mutualists.</title>
        <authorList>
            <consortium name="DOE Joint Genome Institute"/>
            <consortium name="Mycorrhizal Genomics Consortium"/>
            <person name="Kohler A."/>
            <person name="Kuo A."/>
            <person name="Nagy L.G."/>
            <person name="Floudas D."/>
            <person name="Copeland A."/>
            <person name="Barry K.W."/>
            <person name="Cichocki N."/>
            <person name="Veneault-Fourrey C."/>
            <person name="LaButti K."/>
            <person name="Lindquist E.A."/>
            <person name="Lipzen A."/>
            <person name="Lundell T."/>
            <person name="Morin E."/>
            <person name="Murat C."/>
            <person name="Riley R."/>
            <person name="Ohm R."/>
            <person name="Sun H."/>
            <person name="Tunlid A."/>
            <person name="Henrissat B."/>
            <person name="Grigoriev I.V."/>
            <person name="Hibbett D.S."/>
            <person name="Martin F."/>
        </authorList>
    </citation>
    <scope>NUCLEOTIDE SEQUENCE [LARGE SCALE GENOMIC DNA]</scope>
    <source>
        <strain evidence="3">UH-Slu-Lm8-n1</strain>
    </source>
</reference>
<organism evidence="2 3">
    <name type="scientific">Suillus luteus UH-Slu-Lm8-n1</name>
    <dbReference type="NCBI Taxonomy" id="930992"/>
    <lineage>
        <taxon>Eukaryota</taxon>
        <taxon>Fungi</taxon>
        <taxon>Dikarya</taxon>
        <taxon>Basidiomycota</taxon>
        <taxon>Agaricomycotina</taxon>
        <taxon>Agaricomycetes</taxon>
        <taxon>Agaricomycetidae</taxon>
        <taxon>Boletales</taxon>
        <taxon>Suillineae</taxon>
        <taxon>Suillaceae</taxon>
        <taxon>Suillus</taxon>
    </lineage>
</organism>
<evidence type="ECO:0000313" key="2">
    <source>
        <dbReference type="EMBL" id="KIK32686.1"/>
    </source>
</evidence>